<keyword evidence="2" id="KW-1133">Transmembrane helix</keyword>
<reference evidence="3 4" key="1">
    <citation type="submission" date="2023-08" db="EMBL/GenBank/DDBJ databases">
        <title>Annotated Genome Sequence of Vanrija albida AlHP1.</title>
        <authorList>
            <person name="Herzog R."/>
        </authorList>
    </citation>
    <scope>NUCLEOTIDE SEQUENCE [LARGE SCALE GENOMIC DNA]</scope>
    <source>
        <strain evidence="3 4">AlHP1</strain>
    </source>
</reference>
<protein>
    <submittedName>
        <fullName evidence="3">Uncharacterized protein</fullName>
    </submittedName>
</protein>
<feature type="transmembrane region" description="Helical" evidence="2">
    <location>
        <begin position="182"/>
        <end position="200"/>
    </location>
</feature>
<gene>
    <name evidence="3" type="ORF">Q8F55_004912</name>
</gene>
<keyword evidence="2" id="KW-0472">Membrane</keyword>
<feature type="compositionally biased region" description="Basic and acidic residues" evidence="1">
    <location>
        <begin position="13"/>
        <end position="22"/>
    </location>
</feature>
<organism evidence="3 4">
    <name type="scientific">Vanrija albida</name>
    <dbReference type="NCBI Taxonomy" id="181172"/>
    <lineage>
        <taxon>Eukaryota</taxon>
        <taxon>Fungi</taxon>
        <taxon>Dikarya</taxon>
        <taxon>Basidiomycota</taxon>
        <taxon>Agaricomycotina</taxon>
        <taxon>Tremellomycetes</taxon>
        <taxon>Trichosporonales</taxon>
        <taxon>Trichosporonaceae</taxon>
        <taxon>Vanrija</taxon>
    </lineage>
</organism>
<comment type="caution">
    <text evidence="3">The sequence shown here is derived from an EMBL/GenBank/DDBJ whole genome shotgun (WGS) entry which is preliminary data.</text>
</comment>
<dbReference type="RefSeq" id="XP_069208053.1">
    <property type="nucleotide sequence ID" value="XM_069353411.1"/>
</dbReference>
<dbReference type="GeneID" id="95985955"/>
<evidence type="ECO:0000313" key="4">
    <source>
        <dbReference type="Proteomes" id="UP001565368"/>
    </source>
</evidence>
<feature type="region of interest" description="Disordered" evidence="1">
    <location>
        <begin position="1"/>
        <end position="42"/>
    </location>
</feature>
<proteinExistence type="predicted"/>
<sequence>MSALLDTGADHASTTRDDESAHNDTSSVSSGEDAHEPAPRASHWPVPASLLRPLSPLGPLTAPSHPVYEYVLPVLLGTVGAHWLWENVRIALCDLRHPPMGFRCAGPPEARAYPCSPSAWPALLPLALRAAAFAWSLAGTALTATGAWVLYGFWIVPSPVYGTLFALAAMHRAKFQPTKASSKLLAALLIASCVFLTSLARVELARFYARLLRGCIDLGASFVSLESYADATIALVEGGLRVCKVVSGDTCSVVGGWLDTVGLIEVWRVAAIVKTKVYDVVVAAAAQNTSVPAAVVPATVTQTVDVTVTTCSPAPTCAASLAFLVSCADALASAASAAARPAPTAIAS</sequence>
<accession>A0ABR3Q053</accession>
<dbReference type="EMBL" id="JBBXJM010000004">
    <property type="protein sequence ID" value="KAL1408109.1"/>
    <property type="molecule type" value="Genomic_DNA"/>
</dbReference>
<evidence type="ECO:0000313" key="3">
    <source>
        <dbReference type="EMBL" id="KAL1408109.1"/>
    </source>
</evidence>
<evidence type="ECO:0000256" key="1">
    <source>
        <dbReference type="SAM" id="MobiDB-lite"/>
    </source>
</evidence>
<dbReference type="Proteomes" id="UP001565368">
    <property type="component" value="Unassembled WGS sequence"/>
</dbReference>
<keyword evidence="4" id="KW-1185">Reference proteome</keyword>
<evidence type="ECO:0000256" key="2">
    <source>
        <dbReference type="SAM" id="Phobius"/>
    </source>
</evidence>
<name>A0ABR3Q053_9TREE</name>
<feature type="transmembrane region" description="Helical" evidence="2">
    <location>
        <begin position="148"/>
        <end position="170"/>
    </location>
</feature>
<keyword evidence="2" id="KW-0812">Transmembrane</keyword>